<keyword evidence="3" id="KW-1185">Reference proteome</keyword>
<dbReference type="OrthoDB" id="341860at2759"/>
<dbReference type="Gene3D" id="1.20.1270.60">
    <property type="entry name" value="Arfaptin homology (AH) domain/BAR domain"/>
    <property type="match status" value="1"/>
</dbReference>
<keyword evidence="1" id="KW-0812">Transmembrane</keyword>
<dbReference type="Proteomes" id="UP000031512">
    <property type="component" value="Chromosome 1"/>
</dbReference>
<keyword evidence="1" id="KW-1133">Transmembrane helix</keyword>
<dbReference type="RefSeq" id="XP_004828803.1">
    <property type="nucleotide sequence ID" value="XM_004828746.1"/>
</dbReference>
<keyword evidence="1" id="KW-0472">Membrane</keyword>
<gene>
    <name evidence="2" type="ORF">BEWA_019830</name>
</gene>
<dbReference type="VEuPathDB" id="PiroplasmaDB:BEWA_019830"/>
<sequence length="1789" mass="206271">MNLNDLSEDQKELLQPILRLKTDVSLDSLVILRDVFKDLSKTYNTFASSIKDIEKKVASCYNIASSGNVSQEACDALLSVRGDASNASDIILSVTAEQSGFLKVIQTLISTLNRMHDEGILLSTSLDNSVVNPLSSFAEEYLGAFGKDEKRTQRDDISSFIPNLQAFKRTPGYSHSRIRKYIDNVLKSYRDLQDCINYEKELNDKISSDKDNPVNTKTILKAKNRTIRAKVNLTRHIQELFTAAPELKDIVDLKNTDVDTLSKITKVSKKYADSSKKHENSSPKHIELSSRKSHFFGTAVEYHRNFYDLEQRRLELLSGCLQLWIDNHVKYKKGIYSQLEMLWNDISNFSPSRDFSQFEYTLTGTHTQEDSSHSRIWLPLEPGSIDDCKNTKLNTFSQISTPIYQSDNEDYQITDAHYAVVAENLLSDPDESNDISLVKTSQNFVNCENENTLSLIDTGKRLDQYMISLYNIFDVSLDRNVKFDWLDSNIENIIQLEHHDLYPFLIDGKNTKYISHNGFRPQLEYSFKDDHMDDEQWNLLTLELLLMIHSYISGFINHPSLSGETKDDLSTFLFANLGILEQLLIKIRTIIEVYRDKIGISTLSYSILDVVLKPRDTFSNWSPHVSIHIMDIRYRILLLIDSLSRSDIIQDKNIFDFPEFYMWMYRQLHIVRLSLVQKLARVIRRIPTHSKDIEQRWIAAISSCTPLKELAHRFTFKESHTIEEISNKILFSVSGCLGKINKLRNFTLVKLEGSHVEDIFNFDSIRQLLLDILEEMVLIQDLDEELSLFSEVGKLQNSEVNNDKILTPTDFCINMNIYNDEEISVLAEIRKKNSFCIKSCKPCTRYDPIGNLMKQVVNENLAIKFQRNLYFRKRIDPVLLSPYWTLEEPTVMLLSDCLHRALSCDEISFTDLPQRFQMIIYIISFVQTGILPNFNLLNPNVTNNENSTSSIPQLPVVSHSILASISYWFSKIVNEENDKDATETRKFDADISVDVKNDRKTTDDAFKRLRLSELGIRGSLIATMQNVKITEAMAKQLYLFFQLPNNLKYLPRGLGDLDAYLLFDLEKFKNGGNYDPEAILPEYTFIDRNCLELVSWSNLDQLSNSVTMQIQGMQLQKVHNKVHTLLATILNHNVPLNFNFKGEESFSILLPSKTERFVSSILSLRLLVSRFKNEIFTCLCKNLEFMEKNAFFFILSIFSMMYKVLFAEIDGSESCGNTTDIFNDDTGEATSITNIFRHIVLQNAKVLIMHCLDRVNDNSEPEVDSNTFISLLVDEMLQMLRHECTTNSHVWSNFLPFSEFPSLLSNCCMLQLKSLCMDNSVNIDLIMPNLRKLMVLQREFDVSYIMRSPSPDQSIQQERLLDCMFFMFRNKNHLRNGCMELVGLVKDSTIKVLDTKFIGINEIIQTSIDNDAWVPISEKSLHSTGAVDLIVVLHYSLHASFDLLVPVEWLILPFTNACEQAIRQYYTGITNIYNLKTLYNIHSIIYESDNGQESLVSEVTETDPADVDTRFTMTYEDSRGEVHGGFDKKIGRKGLLKNLKTSKNPSHNDLKQYIDQFSNTFIGKGILEDLVRIWNMDYVSLQLIKAPDEILGYFYNQVRQRDTDFSYIHKLIGTVHISDPNNFFFCKPHQLAELSHSKAQISLIFASQRIMKRDSNQYIRDVITVILWKWILVDFKQDLLNKLYVPNIANGLNASQVVDKFPHTILSFVQKMPQHHIEFALTTVFEILIKIVLYILKHMKIKGYKFSSSDINVLNNDLDTLQNLLISYSQDEKLLSQIKIFVRKIPVNF</sequence>
<feature type="transmembrane region" description="Helical" evidence="1">
    <location>
        <begin position="1719"/>
        <end position="1736"/>
    </location>
</feature>
<dbReference type="KEGG" id="beq:BEWA_019830"/>
<dbReference type="eggNOG" id="ENOG502S84I">
    <property type="taxonomic scope" value="Eukaryota"/>
</dbReference>
<dbReference type="InterPro" id="IPR027267">
    <property type="entry name" value="AH/BAR_dom_sf"/>
</dbReference>
<proteinExistence type="predicted"/>
<dbReference type="SUPFAM" id="SSF103657">
    <property type="entry name" value="BAR/IMD domain-like"/>
    <property type="match status" value="1"/>
</dbReference>
<name>L0AU16_THEEQ</name>
<reference evidence="2 3" key="1">
    <citation type="journal article" date="2012" name="BMC Genomics">
        <title>Comparative genomic analysis and phylogenetic position of Theileria equi.</title>
        <authorList>
            <person name="Kappmeyer L.S."/>
            <person name="Thiagarajan M."/>
            <person name="Herndon D.R."/>
            <person name="Ramsay J.D."/>
            <person name="Caler E."/>
            <person name="Djikeng A."/>
            <person name="Gillespie J.J."/>
            <person name="Lau A.O."/>
            <person name="Roalson E.H."/>
            <person name="Silva J.C."/>
            <person name="Silva M.G."/>
            <person name="Suarez C.E."/>
            <person name="Ueti M.W."/>
            <person name="Nene V.M."/>
            <person name="Mealey R.H."/>
            <person name="Knowles D.P."/>
            <person name="Brayton K.A."/>
        </authorList>
    </citation>
    <scope>NUCLEOTIDE SEQUENCE [LARGE SCALE GENOMIC DNA]</scope>
    <source>
        <strain evidence="2 3">WA</strain>
    </source>
</reference>
<dbReference type="EMBL" id="CP001669">
    <property type="protein sequence ID" value="AFZ79137.1"/>
    <property type="molecule type" value="Genomic_DNA"/>
</dbReference>
<dbReference type="GeneID" id="15806070"/>
<organism evidence="2 3">
    <name type="scientific">Theileria equi strain WA</name>
    <dbReference type="NCBI Taxonomy" id="1537102"/>
    <lineage>
        <taxon>Eukaryota</taxon>
        <taxon>Sar</taxon>
        <taxon>Alveolata</taxon>
        <taxon>Apicomplexa</taxon>
        <taxon>Aconoidasida</taxon>
        <taxon>Piroplasmida</taxon>
        <taxon>Theileriidae</taxon>
        <taxon>Theileria</taxon>
    </lineage>
</organism>
<evidence type="ECO:0000313" key="3">
    <source>
        <dbReference type="Proteomes" id="UP000031512"/>
    </source>
</evidence>
<evidence type="ECO:0000313" key="2">
    <source>
        <dbReference type="EMBL" id="AFZ79137.1"/>
    </source>
</evidence>
<protein>
    <submittedName>
        <fullName evidence="2">Uncharacterized protein</fullName>
    </submittedName>
</protein>
<accession>L0AU16</accession>
<evidence type="ECO:0000256" key="1">
    <source>
        <dbReference type="SAM" id="Phobius"/>
    </source>
</evidence>